<organism evidence="1 2">
    <name type="scientific">Haloechinothrix salitolerans</name>
    <dbReference type="NCBI Taxonomy" id="926830"/>
    <lineage>
        <taxon>Bacteria</taxon>
        <taxon>Bacillati</taxon>
        <taxon>Actinomycetota</taxon>
        <taxon>Actinomycetes</taxon>
        <taxon>Pseudonocardiales</taxon>
        <taxon>Pseudonocardiaceae</taxon>
        <taxon>Haloechinothrix</taxon>
    </lineage>
</organism>
<reference evidence="2" key="1">
    <citation type="journal article" date="2019" name="Int. J. Syst. Evol. Microbiol.">
        <title>The Global Catalogue of Microorganisms (GCM) 10K type strain sequencing project: providing services to taxonomists for standard genome sequencing and annotation.</title>
        <authorList>
            <consortium name="The Broad Institute Genomics Platform"/>
            <consortium name="The Broad Institute Genome Sequencing Center for Infectious Disease"/>
            <person name="Wu L."/>
            <person name="Ma J."/>
        </authorList>
    </citation>
    <scope>NUCLEOTIDE SEQUENCE [LARGE SCALE GENOMIC DNA]</scope>
    <source>
        <strain evidence="2">KCTC 32255</strain>
    </source>
</reference>
<dbReference type="RefSeq" id="WP_390220998.1">
    <property type="nucleotide sequence ID" value="NZ_JBHSXX010000001.1"/>
</dbReference>
<keyword evidence="2" id="KW-1185">Reference proteome</keyword>
<sequence>MAALEDDDRARGECLVGVGLRDDLAYSVSVTDPEKNLGDGPCAVATKLATLAVKTMKRGA</sequence>
<comment type="caution">
    <text evidence="1">The sequence shown here is derived from an EMBL/GenBank/DDBJ whole genome shotgun (WGS) entry which is preliminary data.</text>
</comment>
<evidence type="ECO:0000313" key="2">
    <source>
        <dbReference type="Proteomes" id="UP001596337"/>
    </source>
</evidence>
<gene>
    <name evidence="1" type="ORF">ACFQGD_00120</name>
</gene>
<dbReference type="Proteomes" id="UP001596337">
    <property type="component" value="Unassembled WGS sequence"/>
</dbReference>
<accession>A0ABW2BUM5</accession>
<protein>
    <submittedName>
        <fullName evidence="1">Uncharacterized protein</fullName>
    </submittedName>
</protein>
<proteinExistence type="predicted"/>
<dbReference type="EMBL" id="JBHSXX010000001">
    <property type="protein sequence ID" value="MFC6865544.1"/>
    <property type="molecule type" value="Genomic_DNA"/>
</dbReference>
<name>A0ABW2BUM5_9PSEU</name>
<evidence type="ECO:0000313" key="1">
    <source>
        <dbReference type="EMBL" id="MFC6865544.1"/>
    </source>
</evidence>